<dbReference type="EMBL" id="CATOUU010000790">
    <property type="protein sequence ID" value="CAI9948617.1"/>
    <property type="molecule type" value="Genomic_DNA"/>
</dbReference>
<dbReference type="SMART" id="SM00879">
    <property type="entry name" value="Brix"/>
    <property type="match status" value="1"/>
</dbReference>
<evidence type="ECO:0000313" key="13">
    <source>
        <dbReference type="EMBL" id="CAL6043815.1"/>
    </source>
</evidence>
<feature type="region of interest" description="Disordered" evidence="5">
    <location>
        <begin position="300"/>
        <end position="331"/>
    </location>
</feature>
<dbReference type="EMBL" id="CAXDID020000444">
    <property type="protein sequence ID" value="CAL6092370.1"/>
    <property type="molecule type" value="Genomic_DNA"/>
</dbReference>
<dbReference type="EMBL" id="CATOUU010000464">
    <property type="protein sequence ID" value="CAI9930736.1"/>
    <property type="molecule type" value="Genomic_DNA"/>
</dbReference>
<evidence type="ECO:0000256" key="2">
    <source>
        <dbReference type="ARBA" id="ARBA00010782"/>
    </source>
</evidence>
<dbReference type="EMBL" id="CATOUU010000657">
    <property type="protein sequence ID" value="CAI9938867.1"/>
    <property type="molecule type" value="Genomic_DNA"/>
</dbReference>
<dbReference type="EMBL" id="CAXDID020000158">
    <property type="protein sequence ID" value="CAL6043815.1"/>
    <property type="molecule type" value="Genomic_DNA"/>
</dbReference>
<dbReference type="PROSITE" id="PS50833">
    <property type="entry name" value="BRIX"/>
    <property type="match status" value="1"/>
</dbReference>
<proteinExistence type="inferred from homology"/>
<dbReference type="PANTHER" id="PTHR12728">
    <property type="entry name" value="BRIX DOMAIN CONTAINING PROTEIN"/>
    <property type="match status" value="1"/>
</dbReference>
<comment type="caution">
    <text evidence="8">The sequence shown here is derived from an EMBL/GenBank/DDBJ whole genome shotgun (WGS) entry which is preliminary data.</text>
</comment>
<comment type="subcellular location">
    <subcellularLocation>
        <location evidence="1 4">Nucleus</location>
        <location evidence="1 4">Nucleolus</location>
    </subcellularLocation>
</comment>
<feature type="compositionally biased region" description="Acidic residues" evidence="5">
    <location>
        <begin position="302"/>
        <end position="331"/>
    </location>
</feature>
<keyword evidence="15" id="KW-1185">Reference proteome</keyword>
<dbReference type="AlphaFoldDB" id="A0AA86PPR6"/>
<dbReference type="GO" id="GO:0019843">
    <property type="term" value="F:rRNA binding"/>
    <property type="evidence" value="ECO:0007669"/>
    <property type="project" value="UniProtKB-UniRule"/>
</dbReference>
<dbReference type="PANTHER" id="PTHR12728:SF0">
    <property type="entry name" value="RIBOSOME PRODUCTION FACTOR 2 HOMOLOG"/>
    <property type="match status" value="1"/>
</dbReference>
<evidence type="ECO:0000313" key="8">
    <source>
        <dbReference type="EMBL" id="CAI9938867.1"/>
    </source>
</evidence>
<evidence type="ECO:0000313" key="12">
    <source>
        <dbReference type="EMBL" id="CAL6013162.1"/>
    </source>
</evidence>
<dbReference type="EMBL" id="CAXDID020000068">
    <property type="protein sequence ID" value="CAL6013162.1"/>
    <property type="molecule type" value="Genomic_DNA"/>
</dbReference>
<dbReference type="GO" id="GO:0005730">
    <property type="term" value="C:nucleolus"/>
    <property type="evidence" value="ECO:0007669"/>
    <property type="project" value="UniProtKB-SubCell"/>
</dbReference>
<evidence type="ECO:0000256" key="1">
    <source>
        <dbReference type="ARBA" id="ARBA00004604"/>
    </source>
</evidence>
<name>A0AA86PPR6_9EUKA</name>
<evidence type="ECO:0000259" key="6">
    <source>
        <dbReference type="PROSITE" id="PS50833"/>
    </source>
</evidence>
<dbReference type="InterPro" id="IPR007109">
    <property type="entry name" value="Brix"/>
</dbReference>
<dbReference type="Proteomes" id="UP001642409">
    <property type="component" value="Unassembled WGS sequence"/>
</dbReference>
<evidence type="ECO:0000313" key="9">
    <source>
        <dbReference type="EMBL" id="CAI9948617.1"/>
    </source>
</evidence>
<dbReference type="GO" id="GO:0000027">
    <property type="term" value="P:ribosomal large subunit assembly"/>
    <property type="evidence" value="ECO:0007669"/>
    <property type="project" value="InterPro"/>
</dbReference>
<reference evidence="8" key="1">
    <citation type="submission" date="2023-06" db="EMBL/GenBank/DDBJ databases">
        <authorList>
            <person name="Kurt Z."/>
        </authorList>
    </citation>
    <scope>NUCLEOTIDE SEQUENCE</scope>
</reference>
<evidence type="ECO:0000313" key="10">
    <source>
        <dbReference type="EMBL" id="CAI9949217.1"/>
    </source>
</evidence>
<evidence type="ECO:0000256" key="3">
    <source>
        <dbReference type="ARBA" id="ARBA00023242"/>
    </source>
</evidence>
<evidence type="ECO:0000313" key="11">
    <source>
        <dbReference type="EMBL" id="CAL5974762.1"/>
    </source>
</evidence>
<dbReference type="EMBL" id="CAXDID020000005">
    <property type="protein sequence ID" value="CAL5974762.1"/>
    <property type="molecule type" value="Genomic_DNA"/>
</dbReference>
<evidence type="ECO:0000256" key="5">
    <source>
        <dbReference type="SAM" id="MobiDB-lite"/>
    </source>
</evidence>
<feature type="domain" description="Brix" evidence="6">
    <location>
        <begin position="32"/>
        <end position="239"/>
    </location>
</feature>
<evidence type="ECO:0000313" key="7">
    <source>
        <dbReference type="EMBL" id="CAI9930736.1"/>
    </source>
</evidence>
<protein>
    <recommendedName>
        <fullName evidence="4">Ribosome production factor 2 homolog</fullName>
    </recommendedName>
    <alternativeName>
        <fullName evidence="4">Ribosome biogenesis protein RPF2 homolog</fullName>
    </alternativeName>
</protein>
<dbReference type="Pfam" id="PF04427">
    <property type="entry name" value="Brix"/>
    <property type="match status" value="1"/>
</dbReference>
<evidence type="ECO:0000313" key="15">
    <source>
        <dbReference type="Proteomes" id="UP001642409"/>
    </source>
</evidence>
<evidence type="ECO:0000313" key="14">
    <source>
        <dbReference type="EMBL" id="CAL6092370.1"/>
    </source>
</evidence>
<reference evidence="11 15" key="2">
    <citation type="submission" date="2024-07" db="EMBL/GenBank/DDBJ databases">
        <authorList>
            <person name="Akdeniz Z."/>
        </authorList>
    </citation>
    <scope>NUCLEOTIDE SEQUENCE [LARGE SCALE GENOMIC DNA]</scope>
</reference>
<dbReference type="GO" id="GO:0000463">
    <property type="term" value="P:maturation of LSU-rRNA from tricistronic rRNA transcript (SSU-rRNA, 5.8S rRNA, LSU-rRNA)"/>
    <property type="evidence" value="ECO:0007669"/>
    <property type="project" value="TreeGrafter"/>
</dbReference>
<gene>
    <name evidence="7" type="ORF">HINF_LOCUS18381</name>
    <name evidence="12" type="ORF">HINF_LOCUS23651</name>
    <name evidence="8" type="ORF">HINF_LOCUS26512</name>
    <name evidence="11" type="ORF">HINF_LOCUS3015</name>
    <name evidence="9" type="ORF">HINF_LOCUS36262</name>
    <name evidence="10" type="ORF">HINF_LOCUS36862</name>
    <name evidence="13" type="ORF">HINF_LOCUS40257</name>
    <name evidence="14" type="ORF">HINF_LOCUS66232</name>
</gene>
<comment type="similarity">
    <text evidence="2 4">Belongs to the RPF2 family.</text>
</comment>
<keyword evidence="3 4" id="KW-0539">Nucleus</keyword>
<dbReference type="InterPro" id="IPR039770">
    <property type="entry name" value="Rpf2"/>
</dbReference>
<evidence type="ECO:0000256" key="4">
    <source>
        <dbReference type="RuleBase" id="RU367086"/>
    </source>
</evidence>
<sequence>MQITKALPREPKTMFGRRKLEEREAKLVENDKKTIICGTASASRMTLDFARDLAILKAPLAQRLHTAVENPINDKAQIQQLSKTTDSSLFVHISHTKKRQDNVIFGRMFDHEVAEMFEFQLQTYIGLQDVSSKKPMPQCKPILLFQGDGFNNDDDFRKIKSILQDTFKGRNYDKLSRDALQWVIAFTANNLTDKIIVRSYVINDVTNTTMKQVEEPVHLTPMGFQFELIRRRREVNALLVQKSMVFEEKRKRKDGETVNAEKIEKGIETDEIGRKFAAVHVGMADVKDLNLRKFKGFKEAQLSDESDGEQQEEQYEEMYEDEYEDEYEEEQ</sequence>
<accession>A0AA86PPR6</accession>
<dbReference type="EMBL" id="CATOUU010000794">
    <property type="protein sequence ID" value="CAI9949217.1"/>
    <property type="molecule type" value="Genomic_DNA"/>
</dbReference>
<organism evidence="8">
    <name type="scientific">Hexamita inflata</name>
    <dbReference type="NCBI Taxonomy" id="28002"/>
    <lineage>
        <taxon>Eukaryota</taxon>
        <taxon>Metamonada</taxon>
        <taxon>Diplomonadida</taxon>
        <taxon>Hexamitidae</taxon>
        <taxon>Hexamitinae</taxon>
        <taxon>Hexamita</taxon>
    </lineage>
</organism>